<keyword evidence="2" id="KW-1185">Reference proteome</keyword>
<reference evidence="2" key="1">
    <citation type="journal article" date="2019" name="Int. J. Syst. Evol. Microbiol.">
        <title>The Global Catalogue of Microorganisms (GCM) 10K type strain sequencing project: providing services to taxonomists for standard genome sequencing and annotation.</title>
        <authorList>
            <consortium name="The Broad Institute Genomics Platform"/>
            <consortium name="The Broad Institute Genome Sequencing Center for Infectious Disease"/>
            <person name="Wu L."/>
            <person name="Ma J."/>
        </authorList>
    </citation>
    <scope>NUCLEOTIDE SEQUENCE [LARGE SCALE GENOMIC DNA]</scope>
    <source>
        <strain evidence="2">CGMCC 1.12923</strain>
    </source>
</reference>
<dbReference type="RefSeq" id="WP_180237098.1">
    <property type="nucleotide sequence ID" value="NZ_BMGJ01000001.1"/>
</dbReference>
<gene>
    <name evidence="1" type="ORF">GCM10011357_02040</name>
</gene>
<name>A0ABQ1QWE7_9ALTE</name>
<dbReference type="Proteomes" id="UP000614272">
    <property type="component" value="Unassembled WGS sequence"/>
</dbReference>
<accession>A0ABQ1QWE7</accession>
<evidence type="ECO:0000313" key="2">
    <source>
        <dbReference type="Proteomes" id="UP000614272"/>
    </source>
</evidence>
<organism evidence="1 2">
    <name type="scientific">Lacimicrobium alkaliphilum</name>
    <dbReference type="NCBI Taxonomy" id="1526571"/>
    <lineage>
        <taxon>Bacteria</taxon>
        <taxon>Pseudomonadati</taxon>
        <taxon>Pseudomonadota</taxon>
        <taxon>Gammaproteobacteria</taxon>
        <taxon>Alteromonadales</taxon>
        <taxon>Alteromonadaceae</taxon>
        <taxon>Lacimicrobium</taxon>
    </lineage>
</organism>
<evidence type="ECO:0000313" key="1">
    <source>
        <dbReference type="EMBL" id="GGD49696.1"/>
    </source>
</evidence>
<comment type="caution">
    <text evidence="1">The sequence shown here is derived from an EMBL/GenBank/DDBJ whole genome shotgun (WGS) entry which is preliminary data.</text>
</comment>
<proteinExistence type="predicted"/>
<protein>
    <submittedName>
        <fullName evidence="1">Uncharacterized protein</fullName>
    </submittedName>
</protein>
<sequence>MIIFLLVLLSGLYSIAGYSAEISGLIQVNAIHADNQPSWQQQGTGILRYDQQ</sequence>
<dbReference type="EMBL" id="BMGJ01000001">
    <property type="protein sequence ID" value="GGD49696.1"/>
    <property type="molecule type" value="Genomic_DNA"/>
</dbReference>